<evidence type="ECO:0000313" key="3">
    <source>
        <dbReference type="Proteomes" id="UP000824782"/>
    </source>
</evidence>
<gene>
    <name evidence="2" type="ORF">GDO81_018280</name>
</gene>
<protein>
    <submittedName>
        <fullName evidence="2">Uncharacterized protein</fullName>
    </submittedName>
</protein>
<dbReference type="Pfam" id="PF15134">
    <property type="entry name" value="CEP15-like"/>
    <property type="match status" value="1"/>
</dbReference>
<feature type="region of interest" description="Disordered" evidence="1">
    <location>
        <begin position="1"/>
        <end position="31"/>
    </location>
</feature>
<dbReference type="PANTHER" id="PTHR14286">
    <property type="entry name" value="GENE, 49355-RELATED"/>
    <property type="match status" value="1"/>
</dbReference>
<dbReference type="PANTHER" id="PTHR14286:SF2">
    <property type="entry name" value="CENTROSOMAL PROTEIN 15 KDA"/>
    <property type="match status" value="1"/>
</dbReference>
<dbReference type="AlphaFoldDB" id="A0AAV7ACC3"/>
<feature type="compositionally biased region" description="Polar residues" evidence="1">
    <location>
        <begin position="122"/>
        <end position="145"/>
    </location>
</feature>
<accession>A0AAV7ACC3</accession>
<sequence length="145" mass="16678">MSCRRGTASYRKLHMQEPGSSTCELSQTPKPPRIRGVSITSNRARLHYTSTSERRVSVGDLREAEKSFKRSSNLGPNRNIVKLENRYWRSVEQELPKWEQFLLGKSQLPFGMKENSQKLKHSQTMQTPKRTTLPPSGYSSKTLPR</sequence>
<name>A0AAV7ACC3_ENGPU</name>
<organism evidence="2 3">
    <name type="scientific">Engystomops pustulosus</name>
    <name type="common">Tungara frog</name>
    <name type="synonym">Physalaemus pustulosus</name>
    <dbReference type="NCBI Taxonomy" id="76066"/>
    <lineage>
        <taxon>Eukaryota</taxon>
        <taxon>Metazoa</taxon>
        <taxon>Chordata</taxon>
        <taxon>Craniata</taxon>
        <taxon>Vertebrata</taxon>
        <taxon>Euteleostomi</taxon>
        <taxon>Amphibia</taxon>
        <taxon>Batrachia</taxon>
        <taxon>Anura</taxon>
        <taxon>Neobatrachia</taxon>
        <taxon>Hyloidea</taxon>
        <taxon>Leptodactylidae</taxon>
        <taxon>Leiuperinae</taxon>
        <taxon>Engystomops</taxon>
    </lineage>
</organism>
<feature type="compositionally biased region" description="Polar residues" evidence="1">
    <location>
        <begin position="18"/>
        <end position="28"/>
    </location>
</feature>
<keyword evidence="3" id="KW-1185">Reference proteome</keyword>
<evidence type="ECO:0000256" key="1">
    <source>
        <dbReference type="SAM" id="MobiDB-lite"/>
    </source>
</evidence>
<proteinExistence type="predicted"/>
<reference evidence="2" key="1">
    <citation type="thesis" date="2020" institute="ProQuest LLC" country="789 East Eisenhower Parkway, Ann Arbor, MI, USA">
        <title>Comparative Genomics and Chromosome Evolution.</title>
        <authorList>
            <person name="Mudd A.B."/>
        </authorList>
    </citation>
    <scope>NUCLEOTIDE SEQUENCE</scope>
    <source>
        <strain evidence="2">237g6f4</strain>
        <tissue evidence="2">Blood</tissue>
    </source>
</reference>
<dbReference type="Proteomes" id="UP000824782">
    <property type="component" value="Unassembled WGS sequence"/>
</dbReference>
<feature type="region of interest" description="Disordered" evidence="1">
    <location>
        <begin position="112"/>
        <end position="145"/>
    </location>
</feature>
<dbReference type="InterPro" id="IPR028006">
    <property type="entry name" value="CEP15-like"/>
</dbReference>
<dbReference type="EMBL" id="WNYA01000009">
    <property type="protein sequence ID" value="KAG8556980.1"/>
    <property type="molecule type" value="Genomic_DNA"/>
</dbReference>
<evidence type="ECO:0000313" key="2">
    <source>
        <dbReference type="EMBL" id="KAG8556980.1"/>
    </source>
</evidence>
<comment type="caution">
    <text evidence="2">The sequence shown here is derived from an EMBL/GenBank/DDBJ whole genome shotgun (WGS) entry which is preliminary data.</text>
</comment>